<evidence type="ECO:0000256" key="7">
    <source>
        <dbReference type="ARBA" id="ARBA00023136"/>
    </source>
</evidence>
<dbReference type="GeneID" id="4602250"/>
<comment type="similarity">
    <text evidence="2 8">Belongs to the complex I subunit 1 family.</text>
</comment>
<comment type="subcellular location">
    <subcellularLocation>
        <location evidence="1">Membrane</location>
        <topology evidence="1">Multi-pass membrane protein</topology>
    </subcellularLocation>
    <subcellularLocation>
        <location evidence="8">Mitochondrion inner membrane</location>
        <topology evidence="8">Multi-pass membrane protein</topology>
    </subcellularLocation>
</comment>
<evidence type="ECO:0000313" key="11">
    <source>
        <dbReference type="EMBL" id="ABL73799.1"/>
    </source>
</evidence>
<evidence type="ECO:0000256" key="1">
    <source>
        <dbReference type="ARBA" id="ARBA00004141"/>
    </source>
</evidence>
<dbReference type="RefSeq" id="YP_918979.1">
    <property type="nucleotide sequence ID" value="NC_008693.1"/>
</dbReference>
<organism evidence="11">
    <name type="scientific">Romanomermis iyengari</name>
    <name type="common">Insect parasitic nematode</name>
    <dbReference type="NCBI Taxonomy" id="416168"/>
    <lineage>
        <taxon>Eukaryota</taxon>
        <taxon>Metazoa</taxon>
        <taxon>Ecdysozoa</taxon>
        <taxon>Nematoda</taxon>
        <taxon>Enoplea</taxon>
        <taxon>Dorylaimia</taxon>
        <taxon>Mermithida</taxon>
        <taxon>Mermithoidea</taxon>
        <taxon>Mermithidae</taxon>
        <taxon>Romanomermis</taxon>
    </lineage>
</organism>
<dbReference type="GO" id="GO:0009060">
    <property type="term" value="P:aerobic respiration"/>
    <property type="evidence" value="ECO:0007669"/>
    <property type="project" value="TreeGrafter"/>
</dbReference>
<dbReference type="PANTHER" id="PTHR11432:SF3">
    <property type="entry name" value="NADH-UBIQUINONE OXIDOREDUCTASE CHAIN 1"/>
    <property type="match status" value="1"/>
</dbReference>
<feature type="transmembrane region" description="Helical" evidence="10">
    <location>
        <begin position="134"/>
        <end position="153"/>
    </location>
</feature>
<feature type="transmembrane region" description="Helical" evidence="10">
    <location>
        <begin position="262"/>
        <end position="282"/>
    </location>
</feature>
<dbReference type="AlphaFoldDB" id="A1Z3B5"/>
<feature type="transmembrane region" description="Helical" evidence="10">
    <location>
        <begin position="65"/>
        <end position="88"/>
    </location>
</feature>
<evidence type="ECO:0000256" key="6">
    <source>
        <dbReference type="ARBA" id="ARBA00022989"/>
    </source>
</evidence>
<comment type="catalytic activity">
    <reaction evidence="9">
        <text>a ubiquinone + NADH + 5 H(+)(in) = a ubiquinol + NAD(+) + 4 H(+)(out)</text>
        <dbReference type="Rhea" id="RHEA:29091"/>
        <dbReference type="Rhea" id="RHEA-COMP:9565"/>
        <dbReference type="Rhea" id="RHEA-COMP:9566"/>
        <dbReference type="ChEBI" id="CHEBI:15378"/>
        <dbReference type="ChEBI" id="CHEBI:16389"/>
        <dbReference type="ChEBI" id="CHEBI:17976"/>
        <dbReference type="ChEBI" id="CHEBI:57540"/>
        <dbReference type="ChEBI" id="CHEBI:57945"/>
        <dbReference type="EC" id="7.1.1.2"/>
    </reaction>
</comment>
<dbReference type="EC" id="7.1.1.2" evidence="9"/>
<evidence type="ECO:0000256" key="9">
    <source>
        <dbReference type="RuleBase" id="RU000473"/>
    </source>
</evidence>
<dbReference type="GO" id="GO:0008137">
    <property type="term" value="F:NADH dehydrogenase (ubiquinone) activity"/>
    <property type="evidence" value="ECO:0007669"/>
    <property type="project" value="UniProtKB-EC"/>
</dbReference>
<keyword evidence="9 11" id="KW-0496">Mitochondrion</keyword>
<keyword evidence="6 10" id="KW-1133">Transmembrane helix</keyword>
<dbReference type="Pfam" id="PF00146">
    <property type="entry name" value="NADHdh"/>
    <property type="match status" value="1"/>
</dbReference>
<evidence type="ECO:0000256" key="10">
    <source>
        <dbReference type="SAM" id="Phobius"/>
    </source>
</evidence>
<evidence type="ECO:0000256" key="2">
    <source>
        <dbReference type="ARBA" id="ARBA00010535"/>
    </source>
</evidence>
<feature type="transmembrane region" description="Helical" evidence="10">
    <location>
        <begin position="228"/>
        <end position="250"/>
    </location>
</feature>
<proteinExistence type="inferred from homology"/>
<evidence type="ECO:0000256" key="4">
    <source>
        <dbReference type="ARBA" id="ARBA00022448"/>
    </source>
</evidence>
<dbReference type="GO" id="GO:0003954">
    <property type="term" value="F:NADH dehydrogenase activity"/>
    <property type="evidence" value="ECO:0007669"/>
    <property type="project" value="TreeGrafter"/>
</dbReference>
<dbReference type="EMBL" id="EF175764">
    <property type="protein sequence ID" value="ABL73799.1"/>
    <property type="molecule type" value="Genomic_DNA"/>
</dbReference>
<keyword evidence="5 8" id="KW-0812">Transmembrane</keyword>
<name>A1Z3B5_ROMIY</name>
<evidence type="ECO:0000256" key="5">
    <source>
        <dbReference type="ARBA" id="ARBA00022692"/>
    </source>
</evidence>
<keyword evidence="9" id="KW-0830">Ubiquinone</keyword>
<keyword evidence="8" id="KW-0520">NAD</keyword>
<evidence type="ECO:0000256" key="8">
    <source>
        <dbReference type="RuleBase" id="RU000471"/>
    </source>
</evidence>
<feature type="transmembrane region" description="Helical" evidence="10">
    <location>
        <begin position="199"/>
        <end position="216"/>
    </location>
</feature>
<reference evidence="11" key="1">
    <citation type="submission" date="2006-12" db="EMBL/GenBank/DDBJ databases">
        <authorList>
            <person name="Wu Z.K."/>
            <person name="Hyman B.C."/>
        </authorList>
    </citation>
    <scope>NUCLEOTIDE SEQUENCE</scope>
</reference>
<feature type="transmembrane region" description="Helical" evidence="10">
    <location>
        <begin position="100"/>
        <end position="122"/>
    </location>
</feature>
<dbReference type="InterPro" id="IPR001694">
    <property type="entry name" value="NADH_UbQ_OxRdtase_su1/FPO"/>
</dbReference>
<evidence type="ECO:0000256" key="3">
    <source>
        <dbReference type="ARBA" id="ARBA00021009"/>
    </source>
</evidence>
<dbReference type="CTD" id="4535"/>
<gene>
    <name evidence="11" type="primary">ND1</name>
</gene>
<dbReference type="GO" id="GO:0005743">
    <property type="term" value="C:mitochondrial inner membrane"/>
    <property type="evidence" value="ECO:0007669"/>
    <property type="project" value="UniProtKB-SubCell"/>
</dbReference>
<keyword evidence="7 10" id="KW-0472">Membrane</keyword>
<dbReference type="PANTHER" id="PTHR11432">
    <property type="entry name" value="NADH DEHYDROGENASE SUBUNIT 1"/>
    <property type="match status" value="1"/>
</dbReference>
<sequence length="303" mass="35385">MKIIFLLKLICILLSIAYFTLSERKILSLSQLRLGPNKTSLLGVIQPVLDGLKLLKKVLVTPMNMMYFFLVMNSIMMFSISLLLWFLFPFFSNINKNSFLLWLLLLFGFLSYFILLIGWSSVSKFSYLGGVRGLSQSLSFEVLVLLIVSYPFLLKNTSLLCVNYYSLLNNVYILLFFIISILECQRAPMDLSEGESELVSGYNIEMSSLMFIFIFLSEYNSMIFLMSIMWLIFMKINIFLLLISLMLVLLIRSCFPRLRYDYLMTLFWLKILPLLIISYNILMNLKNFSFMKNTLNNLNLLMK</sequence>
<accession>A1Z3B5</accession>
<geneLocation type="mitochondrion" evidence="11"/>
<feature type="transmembrane region" description="Helical" evidence="10">
    <location>
        <begin position="160"/>
        <end position="179"/>
    </location>
</feature>
<protein>
    <recommendedName>
        <fullName evidence="3 9">NADH-ubiquinone oxidoreductase chain 1</fullName>
        <ecNumber evidence="9">7.1.1.2</ecNumber>
    </recommendedName>
</protein>
<keyword evidence="4" id="KW-0813">Transport</keyword>